<dbReference type="PROSITE" id="PS00061">
    <property type="entry name" value="ADH_SHORT"/>
    <property type="match status" value="1"/>
</dbReference>
<dbReference type="EC" id="1.1.1.-" evidence="4"/>
<dbReference type="InterPro" id="IPR051687">
    <property type="entry name" value="Peroxisomal_Beta-Oxidation"/>
</dbReference>
<name>A0ABW4N1S5_9CAUL</name>
<dbReference type="InterPro" id="IPR057326">
    <property type="entry name" value="KR_dom"/>
</dbReference>
<evidence type="ECO:0000259" key="3">
    <source>
        <dbReference type="SMART" id="SM00822"/>
    </source>
</evidence>
<proteinExistence type="inferred from homology"/>
<evidence type="ECO:0000313" key="5">
    <source>
        <dbReference type="Proteomes" id="UP001597237"/>
    </source>
</evidence>
<dbReference type="SUPFAM" id="SSF51735">
    <property type="entry name" value="NAD(P)-binding Rossmann-fold domains"/>
    <property type="match status" value="1"/>
</dbReference>
<evidence type="ECO:0000256" key="1">
    <source>
        <dbReference type="ARBA" id="ARBA00006484"/>
    </source>
</evidence>
<keyword evidence="2 4" id="KW-0560">Oxidoreductase</keyword>
<keyword evidence="5" id="KW-1185">Reference proteome</keyword>
<sequence length="299" mass="31429">MGLLDGKVAIVTGAGGGLGEAYAKLFAKEGAAVVVNDLGGARDGTGADRSAAQKVVDEIIAAGGRAVANGDDVSTVQGGENICNAALENFGRVDILVCNAGILRDKTFANTSEQDWDAVIKVHLKGTYCCAMPVWKWMKDNGGGTMVFTSSTSGLYGNFGQTNYGAAKAGIYGMVRVMSIEGRKYNIRVMGLAPGAYTRMTSDLPGRKDREPDPMSLPENVAPGVLYMVSDLAKDHSGKILGVSSRGVREIKMVQTAGFDPGRPYTAEEVAKNADKVFFPTEDRTVTVQPVAPAQPQPA</sequence>
<evidence type="ECO:0000256" key="2">
    <source>
        <dbReference type="ARBA" id="ARBA00023002"/>
    </source>
</evidence>
<dbReference type="PANTHER" id="PTHR45024">
    <property type="entry name" value="DEHYDROGENASES, SHORT CHAIN"/>
    <property type="match status" value="1"/>
</dbReference>
<dbReference type="CDD" id="cd05353">
    <property type="entry name" value="hydroxyacyl-CoA-like_DH_SDR_c-like"/>
    <property type="match status" value="1"/>
</dbReference>
<dbReference type="InterPro" id="IPR020904">
    <property type="entry name" value="Sc_DH/Rdtase_CS"/>
</dbReference>
<protein>
    <submittedName>
        <fullName evidence="4">SDR family oxidoreductase</fullName>
        <ecNumber evidence="4">1.1.1.-</ecNumber>
    </submittedName>
</protein>
<dbReference type="Proteomes" id="UP001597237">
    <property type="component" value="Unassembled WGS sequence"/>
</dbReference>
<dbReference type="SMART" id="SM00822">
    <property type="entry name" value="PKS_KR"/>
    <property type="match status" value="1"/>
</dbReference>
<dbReference type="Gene3D" id="3.40.50.720">
    <property type="entry name" value="NAD(P)-binding Rossmann-like Domain"/>
    <property type="match status" value="2"/>
</dbReference>
<dbReference type="GO" id="GO:0016491">
    <property type="term" value="F:oxidoreductase activity"/>
    <property type="evidence" value="ECO:0007669"/>
    <property type="project" value="UniProtKB-KW"/>
</dbReference>
<comment type="similarity">
    <text evidence="1">Belongs to the short-chain dehydrogenases/reductases (SDR) family.</text>
</comment>
<organism evidence="4 5">
    <name type="scientific">Phenylobacterium terrae</name>
    <dbReference type="NCBI Taxonomy" id="2665495"/>
    <lineage>
        <taxon>Bacteria</taxon>
        <taxon>Pseudomonadati</taxon>
        <taxon>Pseudomonadota</taxon>
        <taxon>Alphaproteobacteria</taxon>
        <taxon>Caulobacterales</taxon>
        <taxon>Caulobacteraceae</taxon>
        <taxon>Phenylobacterium</taxon>
    </lineage>
</organism>
<dbReference type="RefSeq" id="WP_377282991.1">
    <property type="nucleotide sequence ID" value="NZ_JBHRSI010000008.1"/>
</dbReference>
<accession>A0ABW4N1S5</accession>
<dbReference type="EMBL" id="JBHUEY010000001">
    <property type="protein sequence ID" value="MFD1783817.1"/>
    <property type="molecule type" value="Genomic_DNA"/>
</dbReference>
<comment type="caution">
    <text evidence="4">The sequence shown here is derived from an EMBL/GenBank/DDBJ whole genome shotgun (WGS) entry which is preliminary data.</text>
</comment>
<dbReference type="Pfam" id="PF00106">
    <property type="entry name" value="adh_short"/>
    <property type="match status" value="1"/>
</dbReference>
<feature type="domain" description="Ketoreductase" evidence="3">
    <location>
        <begin position="7"/>
        <end position="184"/>
    </location>
</feature>
<evidence type="ECO:0000313" key="4">
    <source>
        <dbReference type="EMBL" id="MFD1783817.1"/>
    </source>
</evidence>
<dbReference type="PANTHER" id="PTHR45024:SF2">
    <property type="entry name" value="SCP2 DOMAIN-CONTAINING PROTEIN"/>
    <property type="match status" value="1"/>
</dbReference>
<dbReference type="InterPro" id="IPR036291">
    <property type="entry name" value="NAD(P)-bd_dom_sf"/>
</dbReference>
<dbReference type="PRINTS" id="PR00081">
    <property type="entry name" value="GDHRDH"/>
</dbReference>
<gene>
    <name evidence="4" type="ORF">ACFSC0_10470</name>
</gene>
<reference evidence="5" key="1">
    <citation type="journal article" date="2019" name="Int. J. Syst. Evol. Microbiol.">
        <title>The Global Catalogue of Microorganisms (GCM) 10K type strain sequencing project: providing services to taxonomists for standard genome sequencing and annotation.</title>
        <authorList>
            <consortium name="The Broad Institute Genomics Platform"/>
            <consortium name="The Broad Institute Genome Sequencing Center for Infectious Disease"/>
            <person name="Wu L."/>
            <person name="Ma J."/>
        </authorList>
    </citation>
    <scope>NUCLEOTIDE SEQUENCE [LARGE SCALE GENOMIC DNA]</scope>
    <source>
        <strain evidence="5">DFY28</strain>
    </source>
</reference>
<dbReference type="InterPro" id="IPR002347">
    <property type="entry name" value="SDR_fam"/>
</dbReference>